<sequence length="621" mass="71771">MTEQLRENVKKIERASKKQKTSSKETQSLLKEGFMFFLDLRMANRAVHETTANAIEKTKKGREKLNRLNLDLLNLQYEKNHYLREIKSCKSFPSVIETIGLISQEEFFETAGKDSLSPDSDPHQIMLKRLEYELKQRTELQETLKELKTRHKLLLDDNARRENFLNGLQTKLQDFVEGAKPIQQYISLNVVNTKQQKELALSLPTPLYTLYSNAFIYKEGCADAQFTVDIVGEQKGEEEKKKETKENQYEAHPLSLAMTLAFEGLKVNLKFFYLVNFNIVTLQTSSNPPNPIFEDVFVGLFPEDFGDDTPNLSNYYSSQEKNFRFNPKGKGRPFKWLQSLCGLNYLPARPTQAEMSFRKIDEIVYQLKARVNTILALETQLEAFAKRNITSDSKGSPVSVHVSLTSWDEVSSDSFYKRKRTTTTKSHRRSSSRHASSALPKEEGEVEEGEVEMTDNNADNIENSQNTNEDDLKQQDHNRYFQAIFQDSEKEYYFKARILVSPYYPNVAPIFKLSMKPPKNKTNIPTHFKAESNADAVNLAKSNSKYREDVNLKHFQSDINLNYLNFLPKDSSNDKVLTYQMARLKYCLEMYADSQKRGKDSSIVRLLGRPTRGRDRRIIIL</sequence>
<dbReference type="AlphaFoldDB" id="A0A6B2KZJ7"/>
<dbReference type="InterPro" id="IPR019163">
    <property type="entry name" value="THO_Thoc5"/>
</dbReference>
<feature type="region of interest" description="Disordered" evidence="5">
    <location>
        <begin position="419"/>
        <end position="475"/>
    </location>
</feature>
<evidence type="ECO:0000256" key="5">
    <source>
        <dbReference type="SAM" id="MobiDB-lite"/>
    </source>
</evidence>
<evidence type="ECO:0008006" key="7">
    <source>
        <dbReference type="Google" id="ProtNLM"/>
    </source>
</evidence>
<protein>
    <recommendedName>
        <fullName evidence="7">THO complex subunit 5</fullName>
    </recommendedName>
</protein>
<dbReference type="GO" id="GO:0000445">
    <property type="term" value="C:THO complex part of transcription export complex"/>
    <property type="evidence" value="ECO:0007669"/>
    <property type="project" value="TreeGrafter"/>
</dbReference>
<reference evidence="6" key="1">
    <citation type="journal article" date="2020" name="J. Eukaryot. Microbiol.">
        <title>De novo Sequencing, Assembly and Annotation of the Transcriptome for the Free-Living Testate Amoeba Arcella intermedia.</title>
        <authorList>
            <person name="Ribeiro G.M."/>
            <person name="Porfirio-Sousa A.L."/>
            <person name="Maurer-Alcala X.X."/>
            <person name="Katz L.A."/>
            <person name="Lahr D.J.G."/>
        </authorList>
    </citation>
    <scope>NUCLEOTIDE SEQUENCE</scope>
</reference>
<evidence type="ECO:0000313" key="6">
    <source>
        <dbReference type="EMBL" id="NDV30193.1"/>
    </source>
</evidence>
<evidence type="ECO:0000256" key="1">
    <source>
        <dbReference type="ARBA" id="ARBA00004123"/>
    </source>
</evidence>
<dbReference type="EMBL" id="GIBP01001224">
    <property type="protein sequence ID" value="NDV30193.1"/>
    <property type="molecule type" value="Transcribed_RNA"/>
</dbReference>
<keyword evidence="4" id="KW-0175">Coiled coil</keyword>
<feature type="coiled-coil region" evidence="4">
    <location>
        <begin position="130"/>
        <end position="157"/>
    </location>
</feature>
<feature type="region of interest" description="Disordered" evidence="5">
    <location>
        <begin position="1"/>
        <end position="26"/>
    </location>
</feature>
<proteinExistence type="inferred from homology"/>
<dbReference type="PANTHER" id="PTHR13375">
    <property type="entry name" value="FMS INTERACTING PROTEIN"/>
    <property type="match status" value="1"/>
</dbReference>
<dbReference type="GO" id="GO:0006406">
    <property type="term" value="P:mRNA export from nucleus"/>
    <property type="evidence" value="ECO:0007669"/>
    <property type="project" value="TreeGrafter"/>
</dbReference>
<name>A0A6B2KZJ7_9EUKA</name>
<feature type="compositionally biased region" description="Basic and acidic residues" evidence="5">
    <location>
        <begin position="1"/>
        <end position="16"/>
    </location>
</feature>
<keyword evidence="3" id="KW-0539">Nucleus</keyword>
<feature type="compositionally biased region" description="Acidic residues" evidence="5">
    <location>
        <begin position="444"/>
        <end position="453"/>
    </location>
</feature>
<dbReference type="PANTHER" id="PTHR13375:SF3">
    <property type="entry name" value="THO COMPLEX SUBUNIT 5 HOMOLOG"/>
    <property type="match status" value="1"/>
</dbReference>
<comment type="similarity">
    <text evidence="2">Belongs to the THOC5 family.</text>
</comment>
<evidence type="ECO:0000256" key="3">
    <source>
        <dbReference type="ARBA" id="ARBA00023242"/>
    </source>
</evidence>
<feature type="compositionally biased region" description="Basic residues" evidence="5">
    <location>
        <begin position="419"/>
        <end position="432"/>
    </location>
</feature>
<evidence type="ECO:0000256" key="4">
    <source>
        <dbReference type="SAM" id="Coils"/>
    </source>
</evidence>
<feature type="compositionally biased region" description="Polar residues" evidence="5">
    <location>
        <begin position="454"/>
        <end position="467"/>
    </location>
</feature>
<dbReference type="Pfam" id="PF09766">
    <property type="entry name" value="FmiP_Thoc5"/>
    <property type="match status" value="1"/>
</dbReference>
<dbReference type="GO" id="GO:0003729">
    <property type="term" value="F:mRNA binding"/>
    <property type="evidence" value="ECO:0007669"/>
    <property type="project" value="TreeGrafter"/>
</dbReference>
<organism evidence="6">
    <name type="scientific">Arcella intermedia</name>
    <dbReference type="NCBI Taxonomy" id="1963864"/>
    <lineage>
        <taxon>Eukaryota</taxon>
        <taxon>Amoebozoa</taxon>
        <taxon>Tubulinea</taxon>
        <taxon>Elardia</taxon>
        <taxon>Arcellinida</taxon>
        <taxon>Sphaerothecina</taxon>
        <taxon>Arcellidae</taxon>
        <taxon>Arcella</taxon>
    </lineage>
</organism>
<comment type="subcellular location">
    <subcellularLocation>
        <location evidence="1">Nucleus</location>
    </subcellularLocation>
</comment>
<evidence type="ECO:0000256" key="2">
    <source>
        <dbReference type="ARBA" id="ARBA00008044"/>
    </source>
</evidence>
<accession>A0A6B2KZJ7</accession>